<evidence type="ECO:0000256" key="6">
    <source>
        <dbReference type="ARBA" id="ARBA00022723"/>
    </source>
</evidence>
<protein>
    <recommendedName>
        <fullName evidence="13">Phenylalanine--tRNA ligase alpha subunit</fullName>
        <ecNumber evidence="13">6.1.1.20</ecNumber>
    </recommendedName>
    <alternativeName>
        <fullName evidence="13">Phenylalanyl-tRNA synthetase alpha subunit</fullName>
        <shortName evidence="13">PheRS</shortName>
    </alternativeName>
</protein>
<dbReference type="GeneID" id="29740791"/>
<dbReference type="EC" id="6.1.1.20" evidence="13"/>
<keyword evidence="5 13" id="KW-0436">Ligase</keyword>
<dbReference type="SUPFAM" id="SSF46589">
    <property type="entry name" value="tRNA-binding arm"/>
    <property type="match status" value="1"/>
</dbReference>
<evidence type="ECO:0000256" key="1">
    <source>
        <dbReference type="ARBA" id="ARBA00004496"/>
    </source>
</evidence>
<keyword evidence="6 13" id="KW-0479">Metal-binding</keyword>
<evidence type="ECO:0000256" key="3">
    <source>
        <dbReference type="ARBA" id="ARBA00011209"/>
    </source>
</evidence>
<evidence type="ECO:0000313" key="15">
    <source>
        <dbReference type="EMBL" id="EKO34036.1"/>
    </source>
</evidence>
<comment type="caution">
    <text evidence="15">The sequence shown here is derived from an EMBL/GenBank/DDBJ whole genome shotgun (WGS) entry which is preliminary data.</text>
</comment>
<dbReference type="EMBL" id="AHON02000039">
    <property type="protein sequence ID" value="EKO34036.1"/>
    <property type="molecule type" value="Genomic_DNA"/>
</dbReference>
<dbReference type="PANTHER" id="PTHR11538">
    <property type="entry name" value="PHENYLALANYL-TRNA SYNTHETASE"/>
    <property type="match status" value="1"/>
</dbReference>
<dbReference type="GO" id="GO:0000049">
    <property type="term" value="F:tRNA binding"/>
    <property type="evidence" value="ECO:0007669"/>
    <property type="project" value="InterPro"/>
</dbReference>
<dbReference type="PROSITE" id="PS50862">
    <property type="entry name" value="AA_TRNA_LIGASE_II"/>
    <property type="match status" value="1"/>
</dbReference>
<evidence type="ECO:0000259" key="14">
    <source>
        <dbReference type="PROSITE" id="PS50862"/>
    </source>
</evidence>
<dbReference type="InterPro" id="IPR045864">
    <property type="entry name" value="aa-tRNA-synth_II/BPL/LPL"/>
</dbReference>
<evidence type="ECO:0000256" key="11">
    <source>
        <dbReference type="ARBA" id="ARBA00023146"/>
    </source>
</evidence>
<dbReference type="GO" id="GO:0004826">
    <property type="term" value="F:phenylalanine-tRNA ligase activity"/>
    <property type="evidence" value="ECO:0007669"/>
    <property type="project" value="UniProtKB-UniRule"/>
</dbReference>
<keyword evidence="8 13" id="KW-0067">ATP-binding</keyword>
<dbReference type="AlphaFoldDB" id="A0A0E2BGH9"/>
<dbReference type="InterPro" id="IPR010978">
    <property type="entry name" value="tRNA-bd_arm"/>
</dbReference>
<evidence type="ECO:0000256" key="2">
    <source>
        <dbReference type="ARBA" id="ARBA00010207"/>
    </source>
</evidence>
<evidence type="ECO:0000256" key="7">
    <source>
        <dbReference type="ARBA" id="ARBA00022741"/>
    </source>
</evidence>
<dbReference type="FunFam" id="3.30.930.10:FF:000089">
    <property type="entry name" value="Phenylalanine--tRNA ligase alpha subunit"/>
    <property type="match status" value="1"/>
</dbReference>
<evidence type="ECO:0000256" key="13">
    <source>
        <dbReference type="HAMAP-Rule" id="MF_00281"/>
    </source>
</evidence>
<keyword evidence="4 13" id="KW-0963">Cytoplasm</keyword>
<dbReference type="InterPro" id="IPR004188">
    <property type="entry name" value="Phe-tRNA_ligase_II_N"/>
</dbReference>
<dbReference type="InterPro" id="IPR002319">
    <property type="entry name" value="Phenylalanyl-tRNA_Synthase"/>
</dbReference>
<keyword evidence="9 13" id="KW-0460">Magnesium</keyword>
<keyword evidence="7 13" id="KW-0547">Nucleotide-binding</keyword>
<evidence type="ECO:0000256" key="4">
    <source>
        <dbReference type="ARBA" id="ARBA00022490"/>
    </source>
</evidence>
<gene>
    <name evidence="13 15" type="primary">pheS</name>
    <name evidence="15" type="ORF">LEP1GSC179_3675</name>
</gene>
<feature type="binding site" evidence="13">
    <location>
        <position position="256"/>
    </location>
    <ligand>
        <name>Mg(2+)</name>
        <dbReference type="ChEBI" id="CHEBI:18420"/>
        <note>shared with beta subunit</note>
    </ligand>
</feature>
<organism evidence="15 16">
    <name type="scientific">Leptospira santarosai str. MOR084</name>
    <dbReference type="NCBI Taxonomy" id="1049984"/>
    <lineage>
        <taxon>Bacteria</taxon>
        <taxon>Pseudomonadati</taxon>
        <taxon>Spirochaetota</taxon>
        <taxon>Spirochaetia</taxon>
        <taxon>Leptospirales</taxon>
        <taxon>Leptospiraceae</taxon>
        <taxon>Leptospira</taxon>
    </lineage>
</organism>
<dbReference type="InterPro" id="IPR006195">
    <property type="entry name" value="aa-tRNA-synth_II"/>
</dbReference>
<dbReference type="GO" id="GO:0005524">
    <property type="term" value="F:ATP binding"/>
    <property type="evidence" value="ECO:0007669"/>
    <property type="project" value="UniProtKB-UniRule"/>
</dbReference>
<dbReference type="CDD" id="cd00496">
    <property type="entry name" value="PheRS_alpha_core"/>
    <property type="match status" value="1"/>
</dbReference>
<reference evidence="15" key="1">
    <citation type="submission" date="2012-10" db="EMBL/GenBank/DDBJ databases">
        <authorList>
            <person name="Harkins D.M."/>
            <person name="Durkin A.S."/>
            <person name="Brinkac L.M."/>
            <person name="Haft D.H."/>
            <person name="Selengut J.D."/>
            <person name="Sanka R."/>
            <person name="DePew J."/>
            <person name="Purushe J."/>
            <person name="Matthias M.A."/>
            <person name="Vinetz J.M."/>
            <person name="Sutton G.G."/>
            <person name="Nierman W.C."/>
            <person name="Fouts D.E."/>
        </authorList>
    </citation>
    <scope>NUCLEOTIDE SEQUENCE [LARGE SCALE GENOMIC DNA]</scope>
    <source>
        <strain evidence="15">MOR084</strain>
    </source>
</reference>
<comment type="subunit">
    <text evidence="3 13">Tetramer of two alpha and two beta subunits.</text>
</comment>
<dbReference type="HAMAP" id="MF_00281">
    <property type="entry name" value="Phe_tRNA_synth_alpha1"/>
    <property type="match status" value="1"/>
</dbReference>
<sequence>MNLSEELDSIYQEAVQKIGSSVSEEDLDKNKNDFIGKKGKLTAVLKNVVSLSIEEKKTIGQKANELSKKLEAFVSETKISLKKKLFEKQAAFEFFDALRPLANPSNGSLHPITQIQYEIEDIFASMGFSIMDGPEIETDTNNFGALNFTEDHPAREMQDTFYLENGNLLRTHTSAIQVRTLRKLKPPFRIIAPGRVFRYEEVDASHEHTFYQIEGMVVGKDISAANLIDTMQVLLSRIFEKEIKTRLRPGYFPFVEPGFELDVNCLVCEGKGCPVCKQSGWLELLPCGLIHPNVLSYAGLDPKEWTGFAFGLGLDRLVMMRYGIHDIRYFQSGNLRFLKQF</sequence>
<dbReference type="Pfam" id="PF02912">
    <property type="entry name" value="Phe_tRNA-synt_N"/>
    <property type="match status" value="1"/>
</dbReference>
<dbReference type="Pfam" id="PF01409">
    <property type="entry name" value="tRNA-synt_2d"/>
    <property type="match status" value="1"/>
</dbReference>
<keyword evidence="11 13" id="KW-0030">Aminoacyl-tRNA synthetase</keyword>
<evidence type="ECO:0000256" key="8">
    <source>
        <dbReference type="ARBA" id="ARBA00022840"/>
    </source>
</evidence>
<dbReference type="InterPro" id="IPR004529">
    <property type="entry name" value="Phe-tRNA-synth_IIc_asu"/>
</dbReference>
<comment type="catalytic activity">
    <reaction evidence="12 13">
        <text>tRNA(Phe) + L-phenylalanine + ATP = L-phenylalanyl-tRNA(Phe) + AMP + diphosphate + H(+)</text>
        <dbReference type="Rhea" id="RHEA:19413"/>
        <dbReference type="Rhea" id="RHEA-COMP:9668"/>
        <dbReference type="Rhea" id="RHEA-COMP:9699"/>
        <dbReference type="ChEBI" id="CHEBI:15378"/>
        <dbReference type="ChEBI" id="CHEBI:30616"/>
        <dbReference type="ChEBI" id="CHEBI:33019"/>
        <dbReference type="ChEBI" id="CHEBI:58095"/>
        <dbReference type="ChEBI" id="CHEBI:78442"/>
        <dbReference type="ChEBI" id="CHEBI:78531"/>
        <dbReference type="ChEBI" id="CHEBI:456215"/>
        <dbReference type="EC" id="6.1.1.20"/>
    </reaction>
</comment>
<dbReference type="SUPFAM" id="SSF55681">
    <property type="entry name" value="Class II aaRS and biotin synthetases"/>
    <property type="match status" value="1"/>
</dbReference>
<comment type="cofactor">
    <cofactor evidence="13">
        <name>Mg(2+)</name>
        <dbReference type="ChEBI" id="CHEBI:18420"/>
    </cofactor>
    <text evidence="13">Binds 2 magnesium ions per tetramer.</text>
</comment>
<evidence type="ECO:0000256" key="5">
    <source>
        <dbReference type="ARBA" id="ARBA00022598"/>
    </source>
</evidence>
<keyword evidence="16" id="KW-1185">Reference proteome</keyword>
<evidence type="ECO:0000256" key="12">
    <source>
        <dbReference type="ARBA" id="ARBA00049255"/>
    </source>
</evidence>
<evidence type="ECO:0000256" key="10">
    <source>
        <dbReference type="ARBA" id="ARBA00022917"/>
    </source>
</evidence>
<dbReference type="GO" id="GO:0005737">
    <property type="term" value="C:cytoplasm"/>
    <property type="evidence" value="ECO:0007669"/>
    <property type="project" value="UniProtKB-SubCell"/>
</dbReference>
<keyword evidence="10 13" id="KW-0648">Protein biosynthesis</keyword>
<dbReference type="Proteomes" id="UP000006329">
    <property type="component" value="Unassembled WGS sequence"/>
</dbReference>
<comment type="similarity">
    <text evidence="2 13">Belongs to the class-II aminoacyl-tRNA synthetase family. Phe-tRNA synthetase alpha subunit type 1 subfamily.</text>
</comment>
<dbReference type="InterPro" id="IPR022911">
    <property type="entry name" value="Phe_tRNA_ligase_alpha1_bac"/>
</dbReference>
<dbReference type="PANTHER" id="PTHR11538:SF41">
    <property type="entry name" value="PHENYLALANINE--TRNA LIGASE, MITOCHONDRIAL"/>
    <property type="match status" value="1"/>
</dbReference>
<name>A0A0E2BGH9_9LEPT</name>
<dbReference type="NCBIfam" id="TIGR00468">
    <property type="entry name" value="pheS"/>
    <property type="match status" value="1"/>
</dbReference>
<evidence type="ECO:0000313" key="16">
    <source>
        <dbReference type="Proteomes" id="UP000006329"/>
    </source>
</evidence>
<dbReference type="GO" id="GO:0006432">
    <property type="term" value="P:phenylalanyl-tRNA aminoacylation"/>
    <property type="evidence" value="ECO:0007669"/>
    <property type="project" value="UniProtKB-UniRule"/>
</dbReference>
<dbReference type="RefSeq" id="WP_004459282.1">
    <property type="nucleotide sequence ID" value="NZ_AHON02000039.1"/>
</dbReference>
<accession>A0A0E2BGH9</accession>
<comment type="subcellular location">
    <subcellularLocation>
        <location evidence="1 13">Cytoplasm</location>
    </subcellularLocation>
</comment>
<proteinExistence type="inferred from homology"/>
<evidence type="ECO:0000256" key="9">
    <source>
        <dbReference type="ARBA" id="ARBA00022842"/>
    </source>
</evidence>
<dbReference type="Gene3D" id="3.30.930.10">
    <property type="entry name" value="Bira Bifunctional Protein, Domain 2"/>
    <property type="match status" value="1"/>
</dbReference>
<feature type="domain" description="Aminoacyl-transfer RNA synthetases class-II family profile" evidence="14">
    <location>
        <begin position="113"/>
        <end position="340"/>
    </location>
</feature>
<dbReference type="GO" id="GO:0000287">
    <property type="term" value="F:magnesium ion binding"/>
    <property type="evidence" value="ECO:0007669"/>
    <property type="project" value="UniProtKB-UniRule"/>
</dbReference>